<gene>
    <name evidence="1" type="ORF">HAX54_029839</name>
</gene>
<feature type="non-terminal residue" evidence="1">
    <location>
        <position position="1"/>
    </location>
</feature>
<organism evidence="1 2">
    <name type="scientific">Datura stramonium</name>
    <name type="common">Jimsonweed</name>
    <name type="synonym">Common thornapple</name>
    <dbReference type="NCBI Taxonomy" id="4076"/>
    <lineage>
        <taxon>Eukaryota</taxon>
        <taxon>Viridiplantae</taxon>
        <taxon>Streptophyta</taxon>
        <taxon>Embryophyta</taxon>
        <taxon>Tracheophyta</taxon>
        <taxon>Spermatophyta</taxon>
        <taxon>Magnoliopsida</taxon>
        <taxon>eudicotyledons</taxon>
        <taxon>Gunneridae</taxon>
        <taxon>Pentapetalae</taxon>
        <taxon>asterids</taxon>
        <taxon>lamiids</taxon>
        <taxon>Solanales</taxon>
        <taxon>Solanaceae</taxon>
        <taxon>Solanoideae</taxon>
        <taxon>Datureae</taxon>
        <taxon>Datura</taxon>
    </lineage>
</organism>
<sequence length="82" mass="9161">VENTAIQLNIANGCSKLNEGPRWVHVTEPILRDGLRDTEVIFQCAASSKVYAQLLRVTELLLRDGLHAAELVDHCFISPVYK</sequence>
<evidence type="ECO:0000313" key="2">
    <source>
        <dbReference type="Proteomes" id="UP000823775"/>
    </source>
</evidence>
<comment type="caution">
    <text evidence="1">The sequence shown here is derived from an EMBL/GenBank/DDBJ whole genome shotgun (WGS) entry which is preliminary data.</text>
</comment>
<accession>A0ABS8V9J7</accession>
<reference evidence="1 2" key="1">
    <citation type="journal article" date="2021" name="BMC Genomics">
        <title>Datura genome reveals duplications of psychoactive alkaloid biosynthetic genes and high mutation rate following tissue culture.</title>
        <authorList>
            <person name="Rajewski A."/>
            <person name="Carter-House D."/>
            <person name="Stajich J."/>
            <person name="Litt A."/>
        </authorList>
    </citation>
    <scope>NUCLEOTIDE SEQUENCE [LARGE SCALE GENOMIC DNA]</scope>
    <source>
        <strain evidence="1">AR-01</strain>
    </source>
</reference>
<evidence type="ECO:0000313" key="1">
    <source>
        <dbReference type="EMBL" id="MCD9642819.1"/>
    </source>
</evidence>
<proteinExistence type="predicted"/>
<name>A0ABS8V9J7_DATST</name>
<protein>
    <submittedName>
        <fullName evidence="1">Uncharacterized protein</fullName>
    </submittedName>
</protein>
<keyword evidence="2" id="KW-1185">Reference proteome</keyword>
<dbReference type="Proteomes" id="UP000823775">
    <property type="component" value="Unassembled WGS sequence"/>
</dbReference>
<dbReference type="EMBL" id="JACEIK010003712">
    <property type="protein sequence ID" value="MCD9642819.1"/>
    <property type="molecule type" value="Genomic_DNA"/>
</dbReference>